<dbReference type="PRINTS" id="PR01217">
    <property type="entry name" value="PRICHEXTENSN"/>
</dbReference>
<feature type="compositionally biased region" description="Pro residues" evidence="1">
    <location>
        <begin position="1"/>
        <end position="23"/>
    </location>
</feature>
<evidence type="ECO:0000313" key="3">
    <source>
        <dbReference type="EMBL" id="OHV21611.1"/>
    </source>
</evidence>
<dbReference type="EMBL" id="MAXA01000251">
    <property type="protein sequence ID" value="OHV21611.1"/>
    <property type="molecule type" value="Genomic_DNA"/>
</dbReference>
<keyword evidence="4" id="KW-1185">Reference proteome</keyword>
<feature type="compositionally biased region" description="Polar residues" evidence="1">
    <location>
        <begin position="387"/>
        <end position="397"/>
    </location>
</feature>
<dbReference type="Proteomes" id="UP000179769">
    <property type="component" value="Unassembled WGS sequence"/>
</dbReference>
<feature type="region of interest" description="Disordered" evidence="1">
    <location>
        <begin position="361"/>
        <end position="399"/>
    </location>
</feature>
<evidence type="ECO:0000256" key="1">
    <source>
        <dbReference type="SAM" id="MobiDB-lite"/>
    </source>
</evidence>
<feature type="compositionally biased region" description="Low complexity" evidence="1">
    <location>
        <begin position="49"/>
        <end position="59"/>
    </location>
</feature>
<feature type="compositionally biased region" description="Pro residues" evidence="1">
    <location>
        <begin position="70"/>
        <end position="101"/>
    </location>
</feature>
<sequence>MPPGQFGPPAPHALYGQPPPGQSLPPGQAPYGQPLPPGQIPPGQPGQPPYGQSPYGQVPDGRHLYRQPAPYGPPGRPGPDLPPIPPGQGNPPGTPFPPGPAGAPTGWAGSPGGPGAAEDPGPAASPTPAEAQVKPPDDELTYRLAPPGPPPAVPDRADSPAGDGPGLTAAADADAGRAESTRHEPATHASDRGNHEDRSSEFPALTGPHPLPPPPRESFTMRRPMLPPPGRITDGPVWPVPPPSYLDSPSGGGLLPAIPPDITMTRDGAAGDPPPGSRRSPESEFSSEYPAGSDFSAGSGYPAGSEYPSGSGLPPAGDGGQVPEPAGRPSRSVIIIAAVAAVIVIGAVIGIVLATRGDDSAETTATSIPPAAAGVPTDIPGEAPAGQQPTPQTSSPEDTLRSLLNPVTMTGCETPPVSDGAYADATLQCVGAEGVTVTAYHFPDHSALDRQIGARETYYTDVGNCDDGQQSSEEWNSPLEPNGGSRLCYLFAQRFITFWTIDDDLVAFSASDSDPKRLVTWWQTFDPIRR</sequence>
<organism evidence="3 4">
    <name type="scientific">Parafrankia soli</name>
    <dbReference type="NCBI Taxonomy" id="2599596"/>
    <lineage>
        <taxon>Bacteria</taxon>
        <taxon>Bacillati</taxon>
        <taxon>Actinomycetota</taxon>
        <taxon>Actinomycetes</taxon>
        <taxon>Frankiales</taxon>
        <taxon>Frankiaceae</taxon>
        <taxon>Parafrankia</taxon>
    </lineage>
</organism>
<keyword evidence="2" id="KW-1133">Transmembrane helix</keyword>
<keyword evidence="2" id="KW-0812">Transmembrane</keyword>
<feature type="transmembrane region" description="Helical" evidence="2">
    <location>
        <begin position="333"/>
        <end position="354"/>
    </location>
</feature>
<evidence type="ECO:0000256" key="2">
    <source>
        <dbReference type="SAM" id="Phobius"/>
    </source>
</evidence>
<proteinExistence type="predicted"/>
<reference evidence="4" key="1">
    <citation type="submission" date="2016-07" db="EMBL/GenBank/DDBJ databases">
        <title>Frankia sp. NRRL B-16219 Genome sequencing.</title>
        <authorList>
            <person name="Ghodhbane-Gtari F."/>
            <person name="Swanson E."/>
            <person name="Gueddou A."/>
            <person name="Louati M."/>
            <person name="Nouioui I."/>
            <person name="Hezbri K."/>
            <person name="Abebe-Akele F."/>
            <person name="Simpson S."/>
            <person name="Morris K."/>
            <person name="Thomas K."/>
            <person name="Gtari M."/>
            <person name="Tisa L.S."/>
        </authorList>
    </citation>
    <scope>NUCLEOTIDE SEQUENCE [LARGE SCALE GENOMIC DNA]</scope>
    <source>
        <strain evidence="4">NRRL B-16219</strain>
    </source>
</reference>
<gene>
    <name evidence="3" type="ORF">BBK14_26220</name>
</gene>
<comment type="caution">
    <text evidence="3">The sequence shown here is derived from an EMBL/GenBank/DDBJ whole genome shotgun (WGS) entry which is preliminary data.</text>
</comment>
<feature type="compositionally biased region" description="Pro residues" evidence="1">
    <location>
        <begin position="33"/>
        <end position="48"/>
    </location>
</feature>
<protein>
    <submittedName>
        <fullName evidence="3">Uncharacterized protein</fullName>
    </submittedName>
</protein>
<feature type="compositionally biased region" description="Basic and acidic residues" evidence="1">
    <location>
        <begin position="174"/>
        <end position="200"/>
    </location>
</feature>
<accession>A0A1S1PK10</accession>
<feature type="compositionally biased region" description="Low complexity" evidence="1">
    <location>
        <begin position="116"/>
        <end position="126"/>
    </location>
</feature>
<name>A0A1S1PK10_9ACTN</name>
<keyword evidence="2" id="KW-0472">Membrane</keyword>
<dbReference type="AlphaFoldDB" id="A0A1S1PK10"/>
<feature type="region of interest" description="Disordered" evidence="1">
    <location>
        <begin position="1"/>
        <end position="326"/>
    </location>
</feature>
<evidence type="ECO:0000313" key="4">
    <source>
        <dbReference type="Proteomes" id="UP000179769"/>
    </source>
</evidence>